<dbReference type="AlphaFoldDB" id="A0A127JXA7"/>
<name>A0A127JXA7_9BURK</name>
<dbReference type="RefSeq" id="WP_061502492.1">
    <property type="nucleotide sequence ID" value="NZ_CP010951.1"/>
</dbReference>
<reference evidence="1 2" key="1">
    <citation type="journal article" date="2014" name="Int. J. Syst. Evol. Microbiol.">
        <title>Ramlibacter solisilvae sp. nov., isolated from forest soil, and emended description of the genus Ramlibacter.</title>
        <authorList>
            <person name="Lee H.J."/>
            <person name="Lee S.H."/>
            <person name="Lee S.S."/>
            <person name="Lee J.S."/>
            <person name="Kim Y."/>
            <person name="Kim S.C."/>
            <person name="Jeon C.O."/>
        </authorList>
    </citation>
    <scope>NUCLEOTIDE SEQUENCE [LARGE SCALE GENOMIC DNA]</scope>
    <source>
        <strain evidence="1 2">5-10</strain>
    </source>
</reference>
<dbReference type="Proteomes" id="UP000070433">
    <property type="component" value="Chromosome"/>
</dbReference>
<dbReference type="Pfam" id="PF12244">
    <property type="entry name" value="DUF3606"/>
    <property type="match status" value="1"/>
</dbReference>
<dbReference type="OrthoDB" id="7030114at2"/>
<accession>A0A127JXA7</accession>
<evidence type="ECO:0000313" key="2">
    <source>
        <dbReference type="Proteomes" id="UP000070433"/>
    </source>
</evidence>
<sequence length="64" mass="7146">MEQSAQSNREQLIDLTRTMEVAYWCRVFDVSADQLRDAVHHAGHQVAEVRRYLVTKAASAASGA</sequence>
<organism evidence="1 2">
    <name type="scientific">Ramlibacter tataouinensis</name>
    <dbReference type="NCBI Taxonomy" id="94132"/>
    <lineage>
        <taxon>Bacteria</taxon>
        <taxon>Pseudomonadati</taxon>
        <taxon>Pseudomonadota</taxon>
        <taxon>Betaproteobacteria</taxon>
        <taxon>Burkholderiales</taxon>
        <taxon>Comamonadaceae</taxon>
        <taxon>Ramlibacter</taxon>
    </lineage>
</organism>
<evidence type="ECO:0000313" key="1">
    <source>
        <dbReference type="EMBL" id="AMO24554.1"/>
    </source>
</evidence>
<keyword evidence="2" id="KW-1185">Reference proteome</keyword>
<gene>
    <name evidence="1" type="ORF">UC35_19040</name>
</gene>
<dbReference type="InterPro" id="IPR022037">
    <property type="entry name" value="DUF3606"/>
</dbReference>
<protein>
    <recommendedName>
        <fullName evidence="3">DUF3606 domain-containing protein</fullName>
    </recommendedName>
</protein>
<dbReference type="EMBL" id="CP010951">
    <property type="protein sequence ID" value="AMO24554.1"/>
    <property type="molecule type" value="Genomic_DNA"/>
</dbReference>
<proteinExistence type="predicted"/>
<evidence type="ECO:0008006" key="3">
    <source>
        <dbReference type="Google" id="ProtNLM"/>
    </source>
</evidence>